<keyword evidence="3" id="KW-1185">Reference proteome</keyword>
<feature type="compositionally biased region" description="Basic residues" evidence="1">
    <location>
        <begin position="1"/>
        <end position="10"/>
    </location>
</feature>
<evidence type="ECO:0000256" key="1">
    <source>
        <dbReference type="SAM" id="MobiDB-lite"/>
    </source>
</evidence>
<feature type="region of interest" description="Disordered" evidence="1">
    <location>
        <begin position="122"/>
        <end position="147"/>
    </location>
</feature>
<evidence type="ECO:0000313" key="3">
    <source>
        <dbReference type="Proteomes" id="UP000242877"/>
    </source>
</evidence>
<dbReference type="EMBL" id="AZGZ01000027">
    <property type="protein sequence ID" value="KZZ88297.1"/>
    <property type="molecule type" value="Genomic_DNA"/>
</dbReference>
<comment type="caution">
    <text evidence="2">The sequence shown here is derived from an EMBL/GenBank/DDBJ whole genome shotgun (WGS) entry which is preliminary data.</text>
</comment>
<dbReference type="VEuPathDB" id="FungiDB:AAP_05118"/>
<protein>
    <submittedName>
        <fullName evidence="2">Uncharacterized protein</fullName>
    </submittedName>
</protein>
<reference evidence="2 3" key="1">
    <citation type="journal article" date="2016" name="Genome Biol. Evol.">
        <title>Divergent and convergent evolution of fungal pathogenicity.</title>
        <authorList>
            <person name="Shang Y."/>
            <person name="Xiao G."/>
            <person name="Zheng P."/>
            <person name="Cen K."/>
            <person name="Zhan S."/>
            <person name="Wang C."/>
        </authorList>
    </citation>
    <scope>NUCLEOTIDE SEQUENCE [LARGE SCALE GENOMIC DNA]</scope>
    <source>
        <strain evidence="2 3">ARSEF 7405</strain>
    </source>
</reference>
<accession>A0A167W1K3</accession>
<proteinExistence type="predicted"/>
<feature type="compositionally biased region" description="Low complexity" evidence="1">
    <location>
        <begin position="205"/>
        <end position="215"/>
    </location>
</feature>
<name>A0A167W1K3_9EURO</name>
<organism evidence="2 3">
    <name type="scientific">Ascosphaera apis ARSEF 7405</name>
    <dbReference type="NCBI Taxonomy" id="392613"/>
    <lineage>
        <taxon>Eukaryota</taxon>
        <taxon>Fungi</taxon>
        <taxon>Dikarya</taxon>
        <taxon>Ascomycota</taxon>
        <taxon>Pezizomycotina</taxon>
        <taxon>Eurotiomycetes</taxon>
        <taxon>Eurotiomycetidae</taxon>
        <taxon>Onygenales</taxon>
        <taxon>Ascosphaeraceae</taxon>
        <taxon>Ascosphaera</taxon>
    </lineage>
</organism>
<sequence length="229" mass="24230">MPPTSRRSRTARYDDSDSVSSSEREDASFAPPGTRPRKRKSSGSRATTSRGRRRKSAQAEDGDGDFDFAASQPTRRSARTAAQDDYGYGAMFDISPGRKEEKGEMYGYAAARAARERRLGGAYNVSSSSDEGGGDKRKGLGGARKSSPMVMGSVEIKVPSVVGSGRKGGRKSDTAAAGIGGSGTIATATPAKTEKRTTRLSTARYGSDSDSDFGGFRYGGGDGMFFYNF</sequence>
<evidence type="ECO:0000313" key="2">
    <source>
        <dbReference type="EMBL" id="KZZ88297.1"/>
    </source>
</evidence>
<dbReference type="AlphaFoldDB" id="A0A167W1K3"/>
<feature type="region of interest" description="Disordered" evidence="1">
    <location>
        <begin position="161"/>
        <end position="221"/>
    </location>
</feature>
<dbReference type="Proteomes" id="UP000242877">
    <property type="component" value="Unassembled WGS sequence"/>
</dbReference>
<feature type="region of interest" description="Disordered" evidence="1">
    <location>
        <begin position="1"/>
        <end position="101"/>
    </location>
</feature>
<gene>
    <name evidence="2" type="ORF">AAP_05118</name>
</gene>